<proteinExistence type="predicted"/>
<accession>I7MG71</accession>
<feature type="region of interest" description="Disordered" evidence="1">
    <location>
        <begin position="49"/>
        <end position="163"/>
    </location>
</feature>
<evidence type="ECO:0000313" key="3">
    <source>
        <dbReference type="Proteomes" id="UP000009168"/>
    </source>
</evidence>
<dbReference type="Proteomes" id="UP000009168">
    <property type="component" value="Unassembled WGS sequence"/>
</dbReference>
<dbReference type="GeneID" id="7833404"/>
<feature type="compositionally biased region" description="Basic and acidic residues" evidence="1">
    <location>
        <begin position="751"/>
        <end position="768"/>
    </location>
</feature>
<feature type="compositionally biased region" description="Polar residues" evidence="1">
    <location>
        <begin position="434"/>
        <end position="450"/>
    </location>
</feature>
<keyword evidence="3" id="KW-1185">Reference proteome</keyword>
<feature type="compositionally biased region" description="Polar residues" evidence="1">
    <location>
        <begin position="20"/>
        <end position="30"/>
    </location>
</feature>
<feature type="compositionally biased region" description="Low complexity" evidence="1">
    <location>
        <begin position="530"/>
        <end position="539"/>
    </location>
</feature>
<gene>
    <name evidence="2" type="ORF">TTHERM_00317260</name>
</gene>
<organism evidence="2 3">
    <name type="scientific">Tetrahymena thermophila (strain SB210)</name>
    <dbReference type="NCBI Taxonomy" id="312017"/>
    <lineage>
        <taxon>Eukaryota</taxon>
        <taxon>Sar</taxon>
        <taxon>Alveolata</taxon>
        <taxon>Ciliophora</taxon>
        <taxon>Intramacronucleata</taxon>
        <taxon>Oligohymenophorea</taxon>
        <taxon>Hymenostomatida</taxon>
        <taxon>Tetrahymenina</taxon>
        <taxon>Tetrahymenidae</taxon>
        <taxon>Tetrahymena</taxon>
    </lineage>
</organism>
<feature type="compositionally biased region" description="Basic and acidic residues" evidence="1">
    <location>
        <begin position="795"/>
        <end position="836"/>
    </location>
</feature>
<feature type="compositionally biased region" description="Polar residues" evidence="1">
    <location>
        <begin position="139"/>
        <end position="150"/>
    </location>
</feature>
<feature type="region of interest" description="Disordered" evidence="1">
    <location>
        <begin position="434"/>
        <end position="497"/>
    </location>
</feature>
<dbReference type="InParanoid" id="I7MG71"/>
<protein>
    <submittedName>
        <fullName evidence="2">Uncharacterized protein</fullName>
    </submittedName>
</protein>
<sequence>MKKSTLSQSPNLIHKENEQTNKPQLSNTIIRDSFGQDLAQRIKKAKDEIFVQSHQRKGKAQEKKNSQNNFSQQQENSYKTKNAESSKKKGGKNSNVNGVPPQIESEQELMQDELNPEQKESIQYQKNNMHQENEEHSDFNSNQIECSGSDRNQDEDDDHFMRGFMPQKNQEFGQQFTILGGAIDTQKFINLIFNKNEGNQDTDEQQQQKKQNGKRRKSKKENASEIKSNENLNSSQKISKFNADGNTQTAEVKPKREYKKRSKKVDTSDQDAMKNQNVKSQGDDLKMGDNQLNTQSLQTSIVQNAPSSNSNGTTPKNHISKNIIIQNYKSSNLQFTQHEGNQSVTNENQNNSNNMNQHTVSNCATAGGSSSTKKGFRQYTKETKSISNYNEGNSLIDQEGLINLFLQVQQGFQSDENQNQQSNEINQNLGLLQSSTNHENPITSTPNNTKSTKRKQKDTSKSKNNQNEGALNDQNEPKQKQKDLTTPAKGNNFLYQEPQSINGRINMEIENLGSEIFVNYQNENQALQGTATTATSSSSKKQKIHNNNDLKEKSEEKPRKKLKVSQEDLGDSSLQQTPQQIISSSAKKTRKEKKQKEQQTPESQTFKNSQILQVTKTDKSLLVQLAQTSVDTEQNEIEKQIEEFSFTKEVKKKLNPEDKKAEEEQLKNSKVFNILWEKQQIYKRKLELYQLSSFERYQQHKILGQKNINKSEQFYIHGQQVKDQDDSEIKYQIKIQTDSSENHQQNSIQIEKSDDNQQKQLNSEKKQTENSNSDQNLEVENTNSSQQQIKSNTLIEEKQSEPLTKIESENSESKKPQQKNEKDDQDNRDYTQKFSDLKNKFVMLKQYFKPSIITA</sequence>
<evidence type="ECO:0000313" key="2">
    <source>
        <dbReference type="EMBL" id="EAS01162.2"/>
    </source>
</evidence>
<feature type="compositionally biased region" description="Polar residues" evidence="1">
    <location>
        <begin position="769"/>
        <end position="794"/>
    </location>
</feature>
<name>I7MG71_TETTS</name>
<feature type="region of interest" description="Disordered" evidence="1">
    <location>
        <begin position="529"/>
        <end position="608"/>
    </location>
</feature>
<feature type="compositionally biased region" description="Low complexity" evidence="1">
    <location>
        <begin position="66"/>
        <end position="77"/>
    </location>
</feature>
<feature type="compositionally biased region" description="Polar residues" evidence="1">
    <location>
        <begin position="572"/>
        <end position="582"/>
    </location>
</feature>
<dbReference type="KEGG" id="tet:TTHERM_00317260"/>
<reference evidence="3" key="1">
    <citation type="journal article" date="2006" name="PLoS Biol.">
        <title>Macronuclear genome sequence of the ciliate Tetrahymena thermophila, a model eukaryote.</title>
        <authorList>
            <person name="Eisen J.A."/>
            <person name="Coyne R.S."/>
            <person name="Wu M."/>
            <person name="Wu D."/>
            <person name="Thiagarajan M."/>
            <person name="Wortman J.R."/>
            <person name="Badger J.H."/>
            <person name="Ren Q."/>
            <person name="Amedeo P."/>
            <person name="Jones K.M."/>
            <person name="Tallon L.J."/>
            <person name="Delcher A.L."/>
            <person name="Salzberg S.L."/>
            <person name="Silva J.C."/>
            <person name="Haas B.J."/>
            <person name="Majoros W.H."/>
            <person name="Farzad M."/>
            <person name="Carlton J.M."/>
            <person name="Smith R.K. Jr."/>
            <person name="Garg J."/>
            <person name="Pearlman R.E."/>
            <person name="Karrer K.M."/>
            <person name="Sun L."/>
            <person name="Manning G."/>
            <person name="Elde N.C."/>
            <person name="Turkewitz A.P."/>
            <person name="Asai D.J."/>
            <person name="Wilkes D.E."/>
            <person name="Wang Y."/>
            <person name="Cai H."/>
            <person name="Collins K."/>
            <person name="Stewart B.A."/>
            <person name="Lee S.R."/>
            <person name="Wilamowska K."/>
            <person name="Weinberg Z."/>
            <person name="Ruzzo W.L."/>
            <person name="Wloga D."/>
            <person name="Gaertig J."/>
            <person name="Frankel J."/>
            <person name="Tsao C.-C."/>
            <person name="Gorovsky M.A."/>
            <person name="Keeling P.J."/>
            <person name="Waller R.F."/>
            <person name="Patron N.J."/>
            <person name="Cherry J.M."/>
            <person name="Stover N.A."/>
            <person name="Krieger C.J."/>
            <person name="del Toro C."/>
            <person name="Ryder H.F."/>
            <person name="Williamson S.C."/>
            <person name="Barbeau R.A."/>
            <person name="Hamilton E.P."/>
            <person name="Orias E."/>
        </authorList>
    </citation>
    <scope>NUCLEOTIDE SEQUENCE [LARGE SCALE GENOMIC DNA]</scope>
    <source>
        <strain evidence="3">SB210</strain>
    </source>
</reference>
<feature type="compositionally biased region" description="Acidic residues" evidence="1">
    <location>
        <begin position="105"/>
        <end position="115"/>
    </location>
</feature>
<feature type="compositionally biased region" description="Basic and acidic residues" evidence="1">
    <location>
        <begin position="546"/>
        <end position="558"/>
    </location>
</feature>
<evidence type="ECO:0000256" key="1">
    <source>
        <dbReference type="SAM" id="MobiDB-lite"/>
    </source>
</evidence>
<dbReference type="AlphaFoldDB" id="I7MG71"/>
<feature type="region of interest" description="Disordered" evidence="1">
    <location>
        <begin position="1"/>
        <end position="32"/>
    </location>
</feature>
<dbReference type="EMBL" id="GG662605">
    <property type="protein sequence ID" value="EAS01162.2"/>
    <property type="molecule type" value="Genomic_DNA"/>
</dbReference>
<dbReference type="RefSeq" id="XP_001021407.2">
    <property type="nucleotide sequence ID" value="XM_001021407.2"/>
</dbReference>
<feature type="region of interest" description="Disordered" evidence="1">
    <location>
        <begin position="736"/>
        <end position="836"/>
    </location>
</feature>
<feature type="compositionally biased region" description="Polar residues" evidence="1">
    <location>
        <begin position="1"/>
        <end position="11"/>
    </location>
</feature>
<feature type="compositionally biased region" description="Polar residues" evidence="1">
    <location>
        <begin position="736"/>
        <end position="750"/>
    </location>
</feature>
<feature type="region of interest" description="Disordered" evidence="1">
    <location>
        <begin position="196"/>
        <end position="290"/>
    </location>
</feature>
<feature type="compositionally biased region" description="Polar residues" evidence="1">
    <location>
        <begin position="229"/>
        <end position="250"/>
    </location>
</feature>
<feature type="compositionally biased region" description="Basic and acidic residues" evidence="1">
    <location>
        <begin position="129"/>
        <end position="138"/>
    </location>
</feature>
<feature type="compositionally biased region" description="Polar residues" evidence="1">
    <location>
        <begin position="462"/>
        <end position="474"/>
    </location>
</feature>